<dbReference type="PANTHER" id="PTHR13195">
    <property type="entry name" value="PSEUDOURIDINE SYNTHASE-RELATED"/>
    <property type="match status" value="1"/>
</dbReference>
<dbReference type="Proteomes" id="UP000808372">
    <property type="component" value="Chromosome 2"/>
</dbReference>
<dbReference type="GO" id="GO:0009982">
    <property type="term" value="F:pseudouridine synthase activity"/>
    <property type="evidence" value="ECO:0007669"/>
    <property type="project" value="InterPro"/>
</dbReference>
<organism evidence="2 3">
    <name type="scientific">Salvelinus namaycush</name>
    <name type="common">Lake trout</name>
    <name type="synonym">Salmo namaycush</name>
    <dbReference type="NCBI Taxonomy" id="8040"/>
    <lineage>
        <taxon>Eukaryota</taxon>
        <taxon>Metazoa</taxon>
        <taxon>Chordata</taxon>
        <taxon>Craniata</taxon>
        <taxon>Vertebrata</taxon>
        <taxon>Euteleostomi</taxon>
        <taxon>Actinopterygii</taxon>
        <taxon>Neopterygii</taxon>
        <taxon>Teleostei</taxon>
        <taxon>Protacanthopterygii</taxon>
        <taxon>Salmoniformes</taxon>
        <taxon>Salmonidae</taxon>
        <taxon>Salmoninae</taxon>
        <taxon>Salvelinus</taxon>
    </lineage>
</organism>
<proteinExistence type="predicted"/>
<evidence type="ECO:0000313" key="3">
    <source>
        <dbReference type="RefSeq" id="XP_038826507.1"/>
    </source>
</evidence>
<dbReference type="PANTHER" id="PTHR13195:SF0">
    <property type="entry name" value="PSEUDOURIDYLATE SYNTHASE TRUB2, MITOCHONDRIAL"/>
    <property type="match status" value="1"/>
</dbReference>
<dbReference type="InterPro" id="IPR020103">
    <property type="entry name" value="PsdUridine_synth_cat_dom_sf"/>
</dbReference>
<dbReference type="KEGG" id="snh:120025868"/>
<evidence type="ECO:0000256" key="1">
    <source>
        <dbReference type="SAM" id="MobiDB-lite"/>
    </source>
</evidence>
<protein>
    <submittedName>
        <fullName evidence="3">Mitochondrial mRNA pseudouridine synthase Trub2-like</fullName>
    </submittedName>
</protein>
<feature type="region of interest" description="Disordered" evidence="1">
    <location>
        <begin position="103"/>
        <end position="129"/>
    </location>
</feature>
<sequence>MDMNNQEAYELAAKVKLRPDWKSPSIMIGLRLLHFQPPHFTLEVQCLNETQQYLCRILHEVGLELCSTAVCKGVRRTRDGPFTVQHALTRRHWTAPGVIQAIQQSRKARKSKSTQPGEDTGTARRRQEI</sequence>
<dbReference type="RefSeq" id="XP_038826507.1">
    <property type="nucleotide sequence ID" value="XM_038970579.1"/>
</dbReference>
<gene>
    <name evidence="3" type="primary">LOC120025868</name>
</gene>
<accession>A0A8U0PLQ9</accession>
<evidence type="ECO:0000313" key="2">
    <source>
        <dbReference type="Proteomes" id="UP000808372"/>
    </source>
</evidence>
<dbReference type="AlphaFoldDB" id="A0A8U0PLQ9"/>
<name>A0A8U0PLQ9_SALNM</name>
<dbReference type="SUPFAM" id="SSF55120">
    <property type="entry name" value="Pseudouridine synthase"/>
    <property type="match status" value="1"/>
</dbReference>
<keyword evidence="2" id="KW-1185">Reference proteome</keyword>
<dbReference type="GO" id="GO:0001522">
    <property type="term" value="P:pseudouridine synthesis"/>
    <property type="evidence" value="ECO:0007669"/>
    <property type="project" value="InterPro"/>
</dbReference>
<reference evidence="3" key="1">
    <citation type="submission" date="2025-08" db="UniProtKB">
        <authorList>
            <consortium name="RefSeq"/>
        </authorList>
    </citation>
    <scope>IDENTIFICATION</scope>
    <source>
        <tissue evidence="3">White muscle</tissue>
    </source>
</reference>
<dbReference type="GeneID" id="120025868"/>
<dbReference type="Gene3D" id="3.30.2350.10">
    <property type="entry name" value="Pseudouridine synthase"/>
    <property type="match status" value="1"/>
</dbReference>
<dbReference type="InterPro" id="IPR039048">
    <property type="entry name" value="Trub2"/>
</dbReference>
<dbReference type="GO" id="GO:0003723">
    <property type="term" value="F:RNA binding"/>
    <property type="evidence" value="ECO:0007669"/>
    <property type="project" value="InterPro"/>
</dbReference>